<name>A0ABY2JI91_9MICO</name>
<reference evidence="2 3" key="1">
    <citation type="submission" date="2019-03" db="EMBL/GenBank/DDBJ databases">
        <title>Genomics of glacier-inhabiting Cryobacterium strains.</title>
        <authorList>
            <person name="Liu Q."/>
            <person name="Xin Y.-H."/>
        </authorList>
    </citation>
    <scope>NUCLEOTIDE SEQUENCE [LARGE SCALE GENOMIC DNA]</scope>
    <source>
        <strain evidence="2 3">TMT2-16</strain>
    </source>
</reference>
<comment type="caution">
    <text evidence="2">The sequence shown here is derived from an EMBL/GenBank/DDBJ whole genome shotgun (WGS) entry which is preliminary data.</text>
</comment>
<evidence type="ECO:0000313" key="2">
    <source>
        <dbReference type="EMBL" id="TFD06374.1"/>
    </source>
</evidence>
<organism evidence="2 3">
    <name type="scientific">Cryobacterium sandaracinum</name>
    <dbReference type="NCBI Taxonomy" id="1259247"/>
    <lineage>
        <taxon>Bacteria</taxon>
        <taxon>Bacillati</taxon>
        <taxon>Actinomycetota</taxon>
        <taxon>Actinomycetes</taxon>
        <taxon>Micrococcales</taxon>
        <taxon>Microbacteriaceae</taxon>
        <taxon>Cryobacterium</taxon>
    </lineage>
</organism>
<sequence length="156" mass="16040">MGVLNMATGVNGMSDGDVSSDDRWALADGVAGMITSIGSFFPPPAGEVFAGVGAAYTAGRWGRIAKANEEGGDVIKAMIGSIGANPRKGATHTRADILDELLIDDVAALGASQYPGGFQSLGPCPMLPHVNSPRRPSIRVLSSSRETSPTDPRTSV</sequence>
<keyword evidence="3" id="KW-1185">Reference proteome</keyword>
<dbReference type="RefSeq" id="WP_134371886.1">
    <property type="nucleotide sequence ID" value="NZ_SOGO01000008.1"/>
</dbReference>
<protein>
    <submittedName>
        <fullName evidence="2">Uncharacterized protein</fullName>
    </submittedName>
</protein>
<accession>A0ABY2JI91</accession>
<gene>
    <name evidence="2" type="ORF">E3T25_02215</name>
</gene>
<evidence type="ECO:0000256" key="1">
    <source>
        <dbReference type="SAM" id="MobiDB-lite"/>
    </source>
</evidence>
<feature type="compositionally biased region" description="Polar residues" evidence="1">
    <location>
        <begin position="140"/>
        <end position="156"/>
    </location>
</feature>
<dbReference type="EMBL" id="SOGO01000008">
    <property type="protein sequence ID" value="TFD06374.1"/>
    <property type="molecule type" value="Genomic_DNA"/>
</dbReference>
<evidence type="ECO:0000313" key="3">
    <source>
        <dbReference type="Proteomes" id="UP000297851"/>
    </source>
</evidence>
<feature type="region of interest" description="Disordered" evidence="1">
    <location>
        <begin position="125"/>
        <end position="156"/>
    </location>
</feature>
<proteinExistence type="predicted"/>
<dbReference type="Proteomes" id="UP000297851">
    <property type="component" value="Unassembled WGS sequence"/>
</dbReference>